<organism evidence="3 4">
    <name type="scientific">Nitrospira japonica</name>
    <dbReference type="NCBI Taxonomy" id="1325564"/>
    <lineage>
        <taxon>Bacteria</taxon>
        <taxon>Pseudomonadati</taxon>
        <taxon>Nitrospirota</taxon>
        <taxon>Nitrospiria</taxon>
        <taxon>Nitrospirales</taxon>
        <taxon>Nitrospiraceae</taxon>
        <taxon>Nitrospira</taxon>
    </lineage>
</organism>
<evidence type="ECO:0000256" key="1">
    <source>
        <dbReference type="SAM" id="MobiDB-lite"/>
    </source>
</evidence>
<dbReference type="PANTHER" id="PTHR43155">
    <property type="entry name" value="CYCLIC DI-GMP PHOSPHODIESTERASE PA4108-RELATED"/>
    <property type="match status" value="1"/>
</dbReference>
<dbReference type="CDD" id="cd00077">
    <property type="entry name" value="HDc"/>
    <property type="match status" value="1"/>
</dbReference>
<dbReference type="Proteomes" id="UP000192042">
    <property type="component" value="Chromosome I"/>
</dbReference>
<name>A0A1W1I9L1_9BACT</name>
<dbReference type="AlphaFoldDB" id="A0A1W1I9L1"/>
<sequence>MRSMKERRSADLYQSAEQQLGAIAATIQRDEALDLTRLSTLADAIAEAVSDDDQLVIHALAGPVGPPLVTNLINVSILSAKVGAGLGYYGKELQQLVLAALVHDIGLFAVPQSVVAKAGRLTGDERTLIEQHPELGYQLIRKVGAEWEWLALVVRQAHERWNGKGYPNKLKGRNISELAQIIGVLDVFDALVTPRPYRRRFFPHEAVRELIVAERTAFPREVVKALVEQLSAYPLGTLVRLTTGEVGTVVQINAQFPLRPVVEIGRGTAAQDGGIDHRLLDLSRLPLVSVIETVEPPDVARIQFPPGRTEERRSQSVPSVSTQFSSLLESLDAIANAIQGVVATRVVPGRAGTIEQPAPPPTSPDIAPSTDVSLDNEMIGLFALEAREWLAQIHAAFRQLDGRPSQEIKSRLYGIVLQALTNLAKSAATVHQRSIERMAMNLLPILHEAGRREPRSMQTALVSLQTGLDRIADAVRQIAGTAPSGTREPLASSPNERKEPSFVGEIPAQEESERGEAESEAIGRMAGAVASGDALLAALRDLQRVRSRSIQPTRDVLDAIIHDAEAKGGELTVKVLREILTEQDRVDESFLEEVRCRVPVISRTLTDLQPTGSEEFVVASKLDPIIEQVEALHDIADRVQAGMMTMILQGLRSLLLVAAYRKAESLPKRLTALDRRICALVPMAEQWVTIGRVGRAAIADILPG</sequence>
<dbReference type="Gene3D" id="1.10.3210.10">
    <property type="entry name" value="Hypothetical protein af1432"/>
    <property type="match status" value="1"/>
</dbReference>
<keyword evidence="4" id="KW-1185">Reference proteome</keyword>
<dbReference type="PROSITE" id="PS51832">
    <property type="entry name" value="HD_GYP"/>
    <property type="match status" value="1"/>
</dbReference>
<dbReference type="EMBL" id="LT828648">
    <property type="protein sequence ID" value="SLM49686.1"/>
    <property type="molecule type" value="Genomic_DNA"/>
</dbReference>
<gene>
    <name evidence="3" type="ORF">NSJP_3519</name>
</gene>
<dbReference type="OrthoDB" id="9760300at2"/>
<dbReference type="InterPro" id="IPR003607">
    <property type="entry name" value="HD/PDEase_dom"/>
</dbReference>
<dbReference type="SUPFAM" id="SSF109604">
    <property type="entry name" value="HD-domain/PDEase-like"/>
    <property type="match status" value="1"/>
</dbReference>
<dbReference type="SMART" id="SM00471">
    <property type="entry name" value="HDc"/>
    <property type="match status" value="1"/>
</dbReference>
<feature type="domain" description="HD-GYP" evidence="2">
    <location>
        <begin position="46"/>
        <end position="242"/>
    </location>
</feature>
<accession>A0A1W1I9L1</accession>
<dbReference type="PANTHER" id="PTHR43155:SF2">
    <property type="entry name" value="CYCLIC DI-GMP PHOSPHODIESTERASE PA4108"/>
    <property type="match status" value="1"/>
</dbReference>
<proteinExistence type="predicted"/>
<protein>
    <recommendedName>
        <fullName evidence="2">HD-GYP domain-containing protein</fullName>
    </recommendedName>
</protein>
<dbReference type="InterPro" id="IPR037522">
    <property type="entry name" value="HD_GYP_dom"/>
</dbReference>
<dbReference type="Pfam" id="PF13487">
    <property type="entry name" value="HD_5"/>
    <property type="match status" value="1"/>
</dbReference>
<evidence type="ECO:0000259" key="2">
    <source>
        <dbReference type="PROSITE" id="PS51832"/>
    </source>
</evidence>
<reference evidence="3 4" key="1">
    <citation type="submission" date="2017-03" db="EMBL/GenBank/DDBJ databases">
        <authorList>
            <person name="Afonso C.L."/>
            <person name="Miller P.J."/>
            <person name="Scott M.A."/>
            <person name="Spackman E."/>
            <person name="Goraichik I."/>
            <person name="Dimitrov K.M."/>
            <person name="Suarez D.L."/>
            <person name="Swayne D.E."/>
        </authorList>
    </citation>
    <scope>NUCLEOTIDE SEQUENCE [LARGE SCALE GENOMIC DNA]</scope>
    <source>
        <strain evidence="3">Genome sequencing of Nitrospira japonica strain NJ11</strain>
    </source>
</reference>
<evidence type="ECO:0000313" key="4">
    <source>
        <dbReference type="Proteomes" id="UP000192042"/>
    </source>
</evidence>
<dbReference type="KEGG" id="nja:NSJP_3519"/>
<feature type="region of interest" description="Disordered" evidence="1">
    <location>
        <begin position="480"/>
        <end position="521"/>
    </location>
</feature>
<dbReference type="STRING" id="1325564.NSJP_3519"/>
<evidence type="ECO:0000313" key="3">
    <source>
        <dbReference type="EMBL" id="SLM49686.1"/>
    </source>
</evidence>